<evidence type="ECO:0000256" key="11">
    <source>
        <dbReference type="ARBA" id="ARBA00022946"/>
    </source>
</evidence>
<dbReference type="FunFam" id="3.30.470.20:FF:000028">
    <property type="entry name" value="Methylcrotonoyl-CoA carboxylase subunit alpha, mitochondrial"/>
    <property type="match status" value="1"/>
</dbReference>
<dbReference type="SUPFAM" id="SSF51230">
    <property type="entry name" value="Single hybrid motif"/>
    <property type="match status" value="1"/>
</dbReference>
<evidence type="ECO:0000259" key="17">
    <source>
        <dbReference type="PROSITE" id="PS50975"/>
    </source>
</evidence>
<evidence type="ECO:0000256" key="4">
    <source>
        <dbReference type="ARBA" id="ARBA00004956"/>
    </source>
</evidence>
<evidence type="ECO:0000313" key="20">
    <source>
        <dbReference type="Proteomes" id="UP000194767"/>
    </source>
</evidence>
<keyword evidence="7" id="KW-0436">Ligase</keyword>
<protein>
    <recommendedName>
        <fullName evidence="6">Biotin carboxylase</fullName>
    </recommendedName>
    <alternativeName>
        <fullName evidence="13">Acetyl-coenzyme A carboxylase biotin carboxylase subunit A</fullName>
    </alternativeName>
</protein>
<dbReference type="PANTHER" id="PTHR18866">
    <property type="entry name" value="CARBOXYLASE:PYRUVATE/ACETYL-COA/PROPIONYL-COA CARBOXYLASE"/>
    <property type="match status" value="1"/>
</dbReference>
<dbReference type="InterPro" id="IPR016185">
    <property type="entry name" value="PreATP-grasp_dom_sf"/>
</dbReference>
<name>A0AB36M112_ACINO</name>
<dbReference type="FunFam" id="2.40.50.100:FF:000003">
    <property type="entry name" value="Acetyl-CoA carboxylase biotin carboxyl carrier protein"/>
    <property type="match status" value="1"/>
</dbReference>
<evidence type="ECO:0000256" key="14">
    <source>
        <dbReference type="ARBA" id="ARBA00048600"/>
    </source>
</evidence>
<dbReference type="FunFam" id="3.40.50.20:FF:000010">
    <property type="entry name" value="Propionyl-CoA carboxylase subunit alpha"/>
    <property type="match status" value="1"/>
</dbReference>
<dbReference type="Pfam" id="PF00289">
    <property type="entry name" value="Biotin_carb_N"/>
    <property type="match status" value="1"/>
</dbReference>
<keyword evidence="11" id="KW-0809">Transit peptide</keyword>
<sequence length="646" mass="70922">MKFSKILVANRGEIAVRVMQTAKAMGYQTVAVYSDADRNARHVQEADEAVYIGASKVSESYLSIAKIIEACKKTGADAVHPGYGFLSENTDFAQACIDNQISFIGPTASAIELMGSKRLSKIAMIEAGVPCVPGYEGDRQDLEYLAAQAEQIGFPIMVKASAGGGGRGMRLVQQASELIEALQTARSEAENAFGSGELILEKAVIAPRHVEIQVFGDTHGNYVYLFERDCSIQRRHQKVVEEAPCPVMTPELRQQMGEAAVAAAKACAYVGAGTVEFLLDASGAFYFLEMNTRLQVEHPVTELITGLDLVEWQLRVANGEHLPLKQQELNFNGHAIEVRLYAEDPRQDFLPQTGKVLRWKPATLPNVRIDHGMLATDEVSPFYDPMVAKVIAYGKTRQDAIRLLARAVDDSVLLGVNSNKQFLINLLRHPVVVGGDTNTAFIQQHFQNDPSLHHQVLSLETLAIAAALFSQNKGTAVWQTGLGVPLPLKLQIADQQIQLQVSSVNNTFTAQFCDQSVCIDVLERTSEYLVYLIDGIRRRVQYVLDSDQLYLDRDNGNIVIRNVTYAAPEATDVAGDGKIRAPMDGAVVNILVNKGDQVVRGQTLLVLEAMKIQQQIKADVDGVVEDVLGQQGQQVKKRQMLFTIQT</sequence>
<evidence type="ECO:0000259" key="16">
    <source>
        <dbReference type="PROSITE" id="PS50968"/>
    </source>
</evidence>
<reference evidence="19 20" key="1">
    <citation type="submission" date="2017-05" db="EMBL/GenBank/DDBJ databases">
        <authorList>
            <person name="Kreiswirth B."/>
            <person name="Manca C."/>
            <person name="Chen L."/>
            <person name="Evans S."/>
            <person name="Fowler V."/>
            <person name="Patel R."/>
            <person name="Chambers H."/>
            <person name="Bonomo R."/>
            <person name="Paul V."/>
            <person name="Sankar J."/>
            <person name="Gaind R."/>
            <person name="Ray P."/>
            <person name="Gautam V."/>
            <person name="Biswal M."/>
            <person name="Datta S."/>
            <person name="Walia K."/>
            <person name="Adams M."/>
            <person name="Nelson K."/>
            <person name="Sutton G."/>
            <person name="Fouts D."/>
            <person name="Hujer K."/>
            <person name="Hujer A."/>
        </authorList>
    </citation>
    <scope>NUCLEOTIDE SEQUENCE [LARGE SCALE GENOMIC DNA]</scope>
    <source>
        <strain evidence="19 20">PR324</strain>
    </source>
</reference>
<evidence type="ECO:0000256" key="10">
    <source>
        <dbReference type="ARBA" id="ARBA00022840"/>
    </source>
</evidence>
<dbReference type="SUPFAM" id="SSF51246">
    <property type="entry name" value="Rudiment single hybrid motif"/>
    <property type="match status" value="1"/>
</dbReference>
<evidence type="ECO:0000256" key="1">
    <source>
        <dbReference type="ARBA" id="ARBA00001938"/>
    </source>
</evidence>
<comment type="function">
    <text evidence="3">This protein is a component of the acetyl coenzyme A carboxylase complex; first, biotin carboxylase catalyzes the carboxylation of the carrier protein and then the transcarboxylase transfers the carboxyl group to form malonyl-CoA.</text>
</comment>
<proteinExistence type="predicted"/>
<comment type="caution">
    <text evidence="19">The sequence shown here is derived from an EMBL/GenBank/DDBJ whole genome shotgun (WGS) entry which is preliminary data.</text>
</comment>
<dbReference type="Proteomes" id="UP000194767">
    <property type="component" value="Unassembled WGS sequence"/>
</dbReference>
<dbReference type="PROSITE" id="PS00189">
    <property type="entry name" value="LIPOYL"/>
    <property type="match status" value="1"/>
</dbReference>
<evidence type="ECO:0000256" key="13">
    <source>
        <dbReference type="ARBA" id="ARBA00033786"/>
    </source>
</evidence>
<comment type="cofactor">
    <cofactor evidence="1">
        <name>(R)-lipoate</name>
        <dbReference type="ChEBI" id="CHEBI:83088"/>
    </cofactor>
</comment>
<dbReference type="SMART" id="SM00878">
    <property type="entry name" value="Biotin_carb_C"/>
    <property type="match status" value="1"/>
</dbReference>
<dbReference type="PROSITE" id="PS50975">
    <property type="entry name" value="ATP_GRASP"/>
    <property type="match status" value="1"/>
</dbReference>
<keyword evidence="8 15" id="KW-0547">Nucleotide-binding</keyword>
<dbReference type="InterPro" id="IPR000089">
    <property type="entry name" value="Biotin_lipoyl"/>
</dbReference>
<comment type="catalytic activity">
    <reaction evidence="14">
        <text>N(6)-biotinyl-L-lysyl-[protein] + hydrogencarbonate + ATP = N(6)-carboxybiotinyl-L-lysyl-[protein] + ADP + phosphate + H(+)</text>
        <dbReference type="Rhea" id="RHEA:13501"/>
        <dbReference type="Rhea" id="RHEA-COMP:10505"/>
        <dbReference type="Rhea" id="RHEA-COMP:10506"/>
        <dbReference type="ChEBI" id="CHEBI:15378"/>
        <dbReference type="ChEBI" id="CHEBI:17544"/>
        <dbReference type="ChEBI" id="CHEBI:30616"/>
        <dbReference type="ChEBI" id="CHEBI:43474"/>
        <dbReference type="ChEBI" id="CHEBI:83144"/>
        <dbReference type="ChEBI" id="CHEBI:83145"/>
        <dbReference type="ChEBI" id="CHEBI:456216"/>
        <dbReference type="EC" id="6.3.4.14"/>
    </reaction>
</comment>
<dbReference type="SUPFAM" id="SSF56059">
    <property type="entry name" value="Glutathione synthetase ATP-binding domain-like"/>
    <property type="match status" value="1"/>
</dbReference>
<dbReference type="InterPro" id="IPR005482">
    <property type="entry name" value="Biotin_COase_C"/>
</dbReference>
<dbReference type="GO" id="GO:0004075">
    <property type="term" value="F:biotin carboxylase activity"/>
    <property type="evidence" value="ECO:0007669"/>
    <property type="project" value="UniProtKB-EC"/>
</dbReference>
<evidence type="ECO:0000256" key="12">
    <source>
        <dbReference type="ARBA" id="ARBA00023267"/>
    </source>
</evidence>
<dbReference type="Gene3D" id="3.30.470.20">
    <property type="entry name" value="ATP-grasp fold, B domain"/>
    <property type="match status" value="1"/>
</dbReference>
<feature type="domain" description="ATP-grasp" evidence="17">
    <location>
        <begin position="121"/>
        <end position="318"/>
    </location>
</feature>
<evidence type="ECO:0000256" key="15">
    <source>
        <dbReference type="PROSITE-ProRule" id="PRU00409"/>
    </source>
</evidence>
<evidence type="ECO:0000256" key="6">
    <source>
        <dbReference type="ARBA" id="ARBA00017242"/>
    </source>
</evidence>
<dbReference type="InterPro" id="IPR011053">
    <property type="entry name" value="Single_hybrid_motif"/>
</dbReference>
<dbReference type="CDD" id="cd06850">
    <property type="entry name" value="biotinyl_domain"/>
    <property type="match status" value="1"/>
</dbReference>
<dbReference type="NCBIfam" id="NF006367">
    <property type="entry name" value="PRK08591.1"/>
    <property type="match status" value="1"/>
</dbReference>
<keyword evidence="12" id="KW-0092">Biotin</keyword>
<dbReference type="Pfam" id="PF02785">
    <property type="entry name" value="Biotin_carb_C"/>
    <property type="match status" value="1"/>
</dbReference>
<evidence type="ECO:0000313" key="19">
    <source>
        <dbReference type="EMBL" id="OTL96831.1"/>
    </source>
</evidence>
<keyword evidence="9" id="KW-0450">Lipoyl</keyword>
<feature type="domain" description="Lipoyl-binding" evidence="16">
    <location>
        <begin position="569"/>
        <end position="645"/>
    </location>
</feature>
<dbReference type="SUPFAM" id="SSF52440">
    <property type="entry name" value="PreATP-grasp domain"/>
    <property type="match status" value="1"/>
</dbReference>
<feature type="domain" description="Biotin carboxylation" evidence="18">
    <location>
        <begin position="2"/>
        <end position="447"/>
    </location>
</feature>
<dbReference type="Pfam" id="PF02786">
    <property type="entry name" value="CPSase_L_D2"/>
    <property type="match status" value="1"/>
</dbReference>
<dbReference type="InterPro" id="IPR005479">
    <property type="entry name" value="CPAse_ATP-bd"/>
</dbReference>
<dbReference type="Pfam" id="PF00364">
    <property type="entry name" value="Biotin_lipoyl"/>
    <property type="match status" value="1"/>
</dbReference>
<organism evidence="19 20">
    <name type="scientific">Acinetobacter nosocomialis</name>
    <dbReference type="NCBI Taxonomy" id="106654"/>
    <lineage>
        <taxon>Bacteria</taxon>
        <taxon>Pseudomonadati</taxon>
        <taxon>Pseudomonadota</taxon>
        <taxon>Gammaproteobacteria</taxon>
        <taxon>Moraxellales</taxon>
        <taxon>Moraxellaceae</taxon>
        <taxon>Acinetobacter</taxon>
        <taxon>Acinetobacter calcoaceticus/baumannii complex</taxon>
    </lineage>
</organism>
<dbReference type="RefSeq" id="WP_017393370.1">
    <property type="nucleotide sequence ID" value="NZ_BKKR01000070.1"/>
</dbReference>
<dbReference type="Gene3D" id="2.40.50.100">
    <property type="match status" value="1"/>
</dbReference>
<dbReference type="EMBL" id="NGDO01000048">
    <property type="protein sequence ID" value="OTL96831.1"/>
    <property type="molecule type" value="Genomic_DNA"/>
</dbReference>
<dbReference type="InterPro" id="IPR011054">
    <property type="entry name" value="Rudment_hybrid_motif"/>
</dbReference>
<dbReference type="GO" id="GO:0005524">
    <property type="term" value="F:ATP binding"/>
    <property type="evidence" value="ECO:0007669"/>
    <property type="project" value="UniProtKB-UniRule"/>
</dbReference>
<keyword evidence="10 15" id="KW-0067">ATP-binding</keyword>
<dbReference type="PROSITE" id="PS50979">
    <property type="entry name" value="BC"/>
    <property type="match status" value="1"/>
</dbReference>
<evidence type="ECO:0000256" key="5">
    <source>
        <dbReference type="ARBA" id="ARBA00011750"/>
    </source>
</evidence>
<dbReference type="InterPro" id="IPR050856">
    <property type="entry name" value="Biotin_carboxylase_complex"/>
</dbReference>
<comment type="subunit">
    <text evidence="5">Acetyl-CoA carboxylase is a heterohexamer of biotin carboxyl carrier protein, biotin carboxylase and the two subunits of carboxyl transferase in a 2:2 complex.</text>
</comment>
<evidence type="ECO:0000256" key="2">
    <source>
        <dbReference type="ARBA" id="ARBA00001953"/>
    </source>
</evidence>
<dbReference type="PROSITE" id="PS00867">
    <property type="entry name" value="CPSASE_2"/>
    <property type="match status" value="1"/>
</dbReference>
<dbReference type="InterPro" id="IPR003016">
    <property type="entry name" value="2-oxoA_DH_lipoyl-BS"/>
</dbReference>
<comment type="pathway">
    <text evidence="4">Lipid metabolism; malonyl-CoA biosynthesis; malonyl-CoA from acetyl-CoA: step 1/1.</text>
</comment>
<evidence type="ECO:0000256" key="7">
    <source>
        <dbReference type="ARBA" id="ARBA00022598"/>
    </source>
</evidence>
<accession>A0AB36M112</accession>
<gene>
    <name evidence="19" type="ORF">B9X58_11635</name>
</gene>
<dbReference type="InterPro" id="IPR011764">
    <property type="entry name" value="Biotin_carboxylation_dom"/>
</dbReference>
<evidence type="ECO:0000256" key="3">
    <source>
        <dbReference type="ARBA" id="ARBA00003761"/>
    </source>
</evidence>
<evidence type="ECO:0000259" key="18">
    <source>
        <dbReference type="PROSITE" id="PS50979"/>
    </source>
</evidence>
<dbReference type="InterPro" id="IPR005481">
    <property type="entry name" value="BC-like_N"/>
</dbReference>
<dbReference type="GO" id="GO:0046872">
    <property type="term" value="F:metal ion binding"/>
    <property type="evidence" value="ECO:0007669"/>
    <property type="project" value="InterPro"/>
</dbReference>
<evidence type="ECO:0000256" key="8">
    <source>
        <dbReference type="ARBA" id="ARBA00022741"/>
    </source>
</evidence>
<comment type="cofactor">
    <cofactor evidence="2">
        <name>biotin</name>
        <dbReference type="ChEBI" id="CHEBI:57586"/>
    </cofactor>
</comment>
<dbReference type="PANTHER" id="PTHR18866:SF33">
    <property type="entry name" value="METHYLCROTONOYL-COA CARBOXYLASE SUBUNIT ALPHA, MITOCHONDRIAL-RELATED"/>
    <property type="match status" value="1"/>
</dbReference>
<dbReference type="PROSITE" id="PS50968">
    <property type="entry name" value="BIOTINYL_LIPOYL"/>
    <property type="match status" value="1"/>
</dbReference>
<dbReference type="FunFam" id="3.30.1490.20:FF:000003">
    <property type="entry name" value="acetyl-CoA carboxylase isoform X1"/>
    <property type="match status" value="1"/>
</dbReference>
<dbReference type="AlphaFoldDB" id="A0AB36M112"/>
<evidence type="ECO:0000256" key="9">
    <source>
        <dbReference type="ARBA" id="ARBA00022823"/>
    </source>
</evidence>
<dbReference type="InterPro" id="IPR011761">
    <property type="entry name" value="ATP-grasp"/>
</dbReference>
<dbReference type="PROSITE" id="PS00866">
    <property type="entry name" value="CPSASE_1"/>
    <property type="match status" value="1"/>
</dbReference>